<gene>
    <name evidence="1" type="ORF">SAMN05444273_102365</name>
</gene>
<dbReference type="EMBL" id="FQUV01000002">
    <property type="protein sequence ID" value="SHE71960.1"/>
    <property type="molecule type" value="Genomic_DNA"/>
</dbReference>
<dbReference type="OrthoDB" id="9828046at2"/>
<accession>A0A1M4VSY5</accession>
<sequence>MDNENVFTTCRYEDDWFGLVMQQDPKKYEFPSSFRFSFIEDGDAFSILGKGTKFANETEFVEQFTVTPTRIDITLSSEVTRNTQLNLYNVLPDCRLAFLAYVSERPKLAAKLVVQDHEG</sequence>
<evidence type="ECO:0000313" key="2">
    <source>
        <dbReference type="Proteomes" id="UP000184144"/>
    </source>
</evidence>
<reference evidence="2" key="1">
    <citation type="submission" date="2016-11" db="EMBL/GenBank/DDBJ databases">
        <authorList>
            <person name="Varghese N."/>
            <person name="Submissions S."/>
        </authorList>
    </citation>
    <scope>NUCLEOTIDE SEQUENCE [LARGE SCALE GENOMIC DNA]</scope>
    <source>
        <strain evidence="2">DSM 100566</strain>
    </source>
</reference>
<dbReference type="AlphaFoldDB" id="A0A1M4VSY5"/>
<name>A0A1M4VSY5_9RHOB</name>
<proteinExistence type="predicted"/>
<dbReference type="STRING" id="1486859.SAMN05444273_102365"/>
<organism evidence="1 2">
    <name type="scientific">Litoreibacter ascidiaceicola</name>
    <dbReference type="NCBI Taxonomy" id="1486859"/>
    <lineage>
        <taxon>Bacteria</taxon>
        <taxon>Pseudomonadati</taxon>
        <taxon>Pseudomonadota</taxon>
        <taxon>Alphaproteobacteria</taxon>
        <taxon>Rhodobacterales</taxon>
        <taxon>Roseobacteraceae</taxon>
        <taxon>Litoreibacter</taxon>
    </lineage>
</organism>
<protein>
    <submittedName>
        <fullName evidence="1">Uncharacterized protein</fullName>
    </submittedName>
</protein>
<dbReference type="Proteomes" id="UP000184144">
    <property type="component" value="Unassembled WGS sequence"/>
</dbReference>
<evidence type="ECO:0000313" key="1">
    <source>
        <dbReference type="EMBL" id="SHE71960.1"/>
    </source>
</evidence>
<keyword evidence="2" id="KW-1185">Reference proteome</keyword>
<dbReference type="RefSeq" id="WP_139250610.1">
    <property type="nucleotide sequence ID" value="NZ_FQUV01000002.1"/>
</dbReference>